<proteinExistence type="predicted"/>
<sequence>MLWISTQNHKSVMNVKEITVKGKYIEGVIGRSFFTEWSRVLGKYESPERSKEILEDIHLAIKQGEAIFRMPEK</sequence>
<reference evidence="1 2" key="1">
    <citation type="submission" date="2015-08" db="EMBL/GenBank/DDBJ databases">
        <title>The complete genome sequence of Bacillus beveridgei MLTeJB.</title>
        <authorList>
            <person name="Hanson T.E."/>
            <person name="Mesa C."/>
            <person name="Basesman S.M."/>
            <person name="Oremland R.S."/>
        </authorList>
    </citation>
    <scope>NUCLEOTIDE SEQUENCE [LARGE SCALE GENOMIC DNA]</scope>
    <source>
        <strain evidence="1 2">MLTeJB</strain>
    </source>
</reference>
<dbReference type="STRING" id="632773.BBEV_3087"/>
<accession>A0A1D7QZG5</accession>
<evidence type="ECO:0000313" key="1">
    <source>
        <dbReference type="EMBL" id="AOM84404.1"/>
    </source>
</evidence>
<dbReference type="Proteomes" id="UP000094463">
    <property type="component" value="Chromosome"/>
</dbReference>
<dbReference type="RefSeq" id="WP_069366288.1">
    <property type="nucleotide sequence ID" value="NZ_CP012502.1"/>
</dbReference>
<dbReference type="KEGG" id="bbev:BBEV_3087"/>
<protein>
    <submittedName>
        <fullName evidence="1">Uncharacterized protein</fullName>
    </submittedName>
</protein>
<evidence type="ECO:0000313" key="2">
    <source>
        <dbReference type="Proteomes" id="UP000094463"/>
    </source>
</evidence>
<dbReference type="EMBL" id="CP012502">
    <property type="protein sequence ID" value="AOM84404.1"/>
    <property type="molecule type" value="Genomic_DNA"/>
</dbReference>
<organism evidence="1 2">
    <name type="scientific">Salisediminibacterium beveridgei</name>
    <dbReference type="NCBI Taxonomy" id="632773"/>
    <lineage>
        <taxon>Bacteria</taxon>
        <taxon>Bacillati</taxon>
        <taxon>Bacillota</taxon>
        <taxon>Bacilli</taxon>
        <taxon>Bacillales</taxon>
        <taxon>Bacillaceae</taxon>
        <taxon>Salisediminibacterium</taxon>
    </lineage>
</organism>
<gene>
    <name evidence="1" type="ORF">BBEV_3087</name>
</gene>
<dbReference type="AlphaFoldDB" id="A0A1D7QZG5"/>
<name>A0A1D7QZG5_9BACI</name>
<keyword evidence="2" id="KW-1185">Reference proteome</keyword>
<dbReference type="OrthoDB" id="1756121at2"/>